<dbReference type="RefSeq" id="WP_119557433.1">
    <property type="nucleotide sequence ID" value="NZ_QXMN01000049.1"/>
</dbReference>
<dbReference type="InterPro" id="IPR002491">
    <property type="entry name" value="ABC_transptr_periplasmic_BD"/>
</dbReference>
<proteinExistence type="predicted"/>
<dbReference type="PANTHER" id="PTHR30535:SF4">
    <property type="entry name" value="HEMIN-BINDING PERIPLASMIC PROTEIN HMUT"/>
    <property type="match status" value="1"/>
</dbReference>
<dbReference type="InterPro" id="IPR050902">
    <property type="entry name" value="ABC_Transporter_SBP"/>
</dbReference>
<protein>
    <submittedName>
        <fullName evidence="2">ABC transporter substrate-binding protein</fullName>
    </submittedName>
</protein>
<dbReference type="InterPro" id="IPR006311">
    <property type="entry name" value="TAT_signal"/>
</dbReference>
<evidence type="ECO:0000313" key="2">
    <source>
        <dbReference type="EMBL" id="RIX74660.1"/>
    </source>
</evidence>
<evidence type="ECO:0000259" key="1">
    <source>
        <dbReference type="PROSITE" id="PS50983"/>
    </source>
</evidence>
<reference evidence="2 3" key="1">
    <citation type="submission" date="2018-09" db="EMBL/GenBank/DDBJ databases">
        <title>Acidovorax cavernicola nov. sp. isolated from Gruta de las Maravillas (Aracena, Spain).</title>
        <authorList>
            <person name="Jurado V."/>
            <person name="Gutierrez-Patricio S."/>
            <person name="Gonzalez-Pimentel J.L."/>
            <person name="Miller A.Z."/>
            <person name="Laiz L."/>
            <person name="Saiz-Jimenez C."/>
        </authorList>
    </citation>
    <scope>NUCLEOTIDE SEQUENCE [LARGE SCALE GENOMIC DNA]</scope>
    <source>
        <strain evidence="2 3">1011MAR4D40.2</strain>
    </source>
</reference>
<dbReference type="AlphaFoldDB" id="A0A9X8D000"/>
<dbReference type="PROSITE" id="PS51318">
    <property type="entry name" value="TAT"/>
    <property type="match status" value="1"/>
</dbReference>
<evidence type="ECO:0000313" key="3">
    <source>
        <dbReference type="Proteomes" id="UP000265619"/>
    </source>
</evidence>
<sequence length="303" mass="32092">MTEQRDSSFLLSSFAPRRRDALRLLSAAALGAGAWPAFAQDGKRLPRLVTVSGAITEVVYALGAEGQLVGTDTTSLFPAAARATPKVGYMRQLSAEGLLSLKPDAIIATNESGPTVVLDQVRTAGVKVEIIEADHSWGEVQRKVQAVGRAAAKEAQARELQARLDAEWVQVQQRIGAAKGRKPKVLFVLSHSASPQVSGEKTAAHAVIGFAGGVNALGGFQGYRPMTAEAMASAAPDIILTSTQSIEAHGGIERFWQRPELALTPAYKKRALITQDALLLLGFGPRLPAAIGELHDKFQAALA</sequence>
<dbReference type="Pfam" id="PF01497">
    <property type="entry name" value="Peripla_BP_2"/>
    <property type="match status" value="1"/>
</dbReference>
<comment type="caution">
    <text evidence="2">The sequence shown here is derived from an EMBL/GenBank/DDBJ whole genome shotgun (WGS) entry which is preliminary data.</text>
</comment>
<dbReference type="EMBL" id="QXMN01000049">
    <property type="protein sequence ID" value="RIX74660.1"/>
    <property type="molecule type" value="Genomic_DNA"/>
</dbReference>
<dbReference type="Proteomes" id="UP000265619">
    <property type="component" value="Unassembled WGS sequence"/>
</dbReference>
<gene>
    <name evidence="2" type="ORF">D3H34_26745</name>
</gene>
<dbReference type="SUPFAM" id="SSF53807">
    <property type="entry name" value="Helical backbone' metal receptor"/>
    <property type="match status" value="1"/>
</dbReference>
<accession>A0A9X8D000</accession>
<organism evidence="2 3">
    <name type="scientific">Acidovorax cavernicola</name>
    <dbReference type="NCBI Taxonomy" id="1675792"/>
    <lineage>
        <taxon>Bacteria</taxon>
        <taxon>Pseudomonadati</taxon>
        <taxon>Pseudomonadota</taxon>
        <taxon>Betaproteobacteria</taxon>
        <taxon>Burkholderiales</taxon>
        <taxon>Comamonadaceae</taxon>
        <taxon>Acidovorax</taxon>
    </lineage>
</organism>
<dbReference type="PROSITE" id="PS50983">
    <property type="entry name" value="FE_B12_PBP"/>
    <property type="match status" value="1"/>
</dbReference>
<feature type="domain" description="Fe/B12 periplasmic-binding" evidence="1">
    <location>
        <begin position="47"/>
        <end position="303"/>
    </location>
</feature>
<dbReference type="Gene3D" id="3.40.50.1980">
    <property type="entry name" value="Nitrogenase molybdenum iron protein domain"/>
    <property type="match status" value="2"/>
</dbReference>
<dbReference type="PANTHER" id="PTHR30535">
    <property type="entry name" value="VITAMIN B12-BINDING PROTEIN"/>
    <property type="match status" value="1"/>
</dbReference>
<name>A0A9X8D000_9BURK</name>
<keyword evidence="3" id="KW-1185">Reference proteome</keyword>
<dbReference type="OrthoDB" id="9797736at2"/>